<proteinExistence type="predicted"/>
<feature type="compositionally biased region" description="Acidic residues" evidence="1">
    <location>
        <begin position="515"/>
        <end position="527"/>
    </location>
</feature>
<name>A8WR97_CAEBR</name>
<dbReference type="eggNOG" id="ENOG502TGUJ">
    <property type="taxonomic scope" value="Eukaryota"/>
</dbReference>
<dbReference type="RefSeq" id="XP_045091936.1">
    <property type="nucleotide sequence ID" value="XM_045235903.1"/>
</dbReference>
<dbReference type="STRING" id="6238.A8WR97"/>
<keyword evidence="2" id="KW-1133">Transmembrane helix</keyword>
<dbReference type="KEGG" id="cbr:CBG_01604"/>
<keyword evidence="2" id="KW-0472">Membrane</keyword>
<evidence type="ECO:0000313" key="3">
    <source>
        <dbReference type="EMBL" id="CAP23005.2"/>
    </source>
</evidence>
<feature type="transmembrane region" description="Helical" evidence="2">
    <location>
        <begin position="331"/>
        <end position="347"/>
    </location>
</feature>
<dbReference type="AlphaFoldDB" id="A8WR97"/>
<keyword evidence="2" id="KW-0812">Transmembrane</keyword>
<feature type="region of interest" description="Disordered" evidence="1">
    <location>
        <begin position="93"/>
        <end position="112"/>
    </location>
</feature>
<dbReference type="FunCoup" id="A8WR97">
    <property type="interactions" value="830"/>
</dbReference>
<reference evidence="3 4" key="2">
    <citation type="journal article" date="2011" name="PLoS Genet.">
        <title>Caenorhabditis briggsae recombinant inbred line genotypes reveal inter-strain incompatibility and the evolution of recombination.</title>
        <authorList>
            <person name="Ross J.A."/>
            <person name="Koboldt D.C."/>
            <person name="Staisch J.E."/>
            <person name="Chamberlin H.M."/>
            <person name="Gupta B.P."/>
            <person name="Miller R.D."/>
            <person name="Baird S.E."/>
            <person name="Haag E.S."/>
        </authorList>
    </citation>
    <scope>NUCLEOTIDE SEQUENCE [LARGE SCALE GENOMIC DNA]</scope>
    <source>
        <strain evidence="3 4">AF16</strain>
    </source>
</reference>
<feature type="transmembrane region" description="Helical" evidence="2">
    <location>
        <begin position="448"/>
        <end position="469"/>
    </location>
</feature>
<accession>A8WR97</accession>
<protein>
    <submittedName>
        <fullName evidence="3">Protein CBG01604</fullName>
    </submittedName>
</protein>
<evidence type="ECO:0000256" key="1">
    <source>
        <dbReference type="SAM" id="MobiDB-lite"/>
    </source>
</evidence>
<dbReference type="GeneID" id="8576057"/>
<organism evidence="3 4">
    <name type="scientific">Caenorhabditis briggsae</name>
    <dbReference type="NCBI Taxonomy" id="6238"/>
    <lineage>
        <taxon>Eukaryota</taxon>
        <taxon>Metazoa</taxon>
        <taxon>Ecdysozoa</taxon>
        <taxon>Nematoda</taxon>
        <taxon>Chromadorea</taxon>
        <taxon>Rhabditida</taxon>
        <taxon>Rhabditina</taxon>
        <taxon>Rhabditomorpha</taxon>
        <taxon>Rhabditoidea</taxon>
        <taxon>Rhabditidae</taxon>
        <taxon>Peloderinae</taxon>
        <taxon>Caenorhabditis</taxon>
    </lineage>
</organism>
<evidence type="ECO:0000256" key="2">
    <source>
        <dbReference type="SAM" id="Phobius"/>
    </source>
</evidence>
<feature type="region of interest" description="Disordered" evidence="1">
    <location>
        <begin position="494"/>
        <end position="535"/>
    </location>
</feature>
<feature type="transmembrane region" description="Helical" evidence="2">
    <location>
        <begin position="414"/>
        <end position="433"/>
    </location>
</feature>
<gene>
    <name evidence="3 5" type="ORF">CBG01604</name>
    <name evidence="3" type="ORF">CBG_01604</name>
</gene>
<keyword evidence="4" id="KW-1185">Reference proteome</keyword>
<dbReference type="InParanoid" id="A8WR97"/>
<feature type="transmembrane region" description="Helical" evidence="2">
    <location>
        <begin position="235"/>
        <end position="260"/>
    </location>
</feature>
<dbReference type="WormBase" id="CBG01604">
    <property type="protein sequence ID" value="CBP44760"/>
    <property type="gene ID" value="WBGene00024818"/>
</dbReference>
<feature type="compositionally biased region" description="Basic and acidic residues" evidence="1">
    <location>
        <begin position="504"/>
        <end position="514"/>
    </location>
</feature>
<reference evidence="3 4" key="1">
    <citation type="journal article" date="2003" name="PLoS Biol.">
        <title>The genome sequence of Caenorhabditis briggsae: a platform for comparative genomics.</title>
        <authorList>
            <person name="Stein L.D."/>
            <person name="Bao Z."/>
            <person name="Blasiar D."/>
            <person name="Blumenthal T."/>
            <person name="Brent M.R."/>
            <person name="Chen N."/>
            <person name="Chinwalla A."/>
            <person name="Clarke L."/>
            <person name="Clee C."/>
            <person name="Coghlan A."/>
            <person name="Coulson A."/>
            <person name="D'Eustachio P."/>
            <person name="Fitch D.H."/>
            <person name="Fulton L.A."/>
            <person name="Fulton R.E."/>
            <person name="Griffiths-Jones S."/>
            <person name="Harris T.W."/>
            <person name="Hillier L.W."/>
            <person name="Kamath R."/>
            <person name="Kuwabara P.E."/>
            <person name="Mardis E.R."/>
            <person name="Marra M.A."/>
            <person name="Miner T.L."/>
            <person name="Minx P."/>
            <person name="Mullikin J.C."/>
            <person name="Plumb R.W."/>
            <person name="Rogers J."/>
            <person name="Schein J.E."/>
            <person name="Sohrmann M."/>
            <person name="Spieth J."/>
            <person name="Stajich J.E."/>
            <person name="Wei C."/>
            <person name="Willey D."/>
            <person name="Wilson R.K."/>
            <person name="Durbin R."/>
            <person name="Waterston R.H."/>
        </authorList>
    </citation>
    <scope>NUCLEOTIDE SEQUENCE [LARGE SCALE GENOMIC DNA]</scope>
    <source>
        <strain evidence="3 4">AF16</strain>
    </source>
</reference>
<evidence type="ECO:0000313" key="4">
    <source>
        <dbReference type="Proteomes" id="UP000008549"/>
    </source>
</evidence>
<dbReference type="EMBL" id="HE601298">
    <property type="protein sequence ID" value="CAP23005.2"/>
    <property type="molecule type" value="Genomic_DNA"/>
</dbReference>
<dbReference type="CTD" id="8576057"/>
<feature type="transmembrane region" description="Helical" evidence="2">
    <location>
        <begin position="198"/>
        <end position="215"/>
    </location>
</feature>
<sequence length="554" mass="62274">MALKVVHLLKNGFRSSSLELFSRLHAVMDGLLSRSGSTGKDAEKTKDGLKALGDLMKLSEAAKQNDTVGATNALITLTQDLMKYAHKNNETTLEGKGKHNHHHIWQSQSTNKTDSMEYMNDTQTSASSWKSKLQAFLQVNNDSNSTDYGNNYAASWGDSTGFGSNEDSQLPNLSLFDFGLGGGLLEPFDLNKAYSHNTFMNVFCTATMISFVYYVPRMIYYRANNLSNDKKHSSFVPIFFLSLIAISGAIIHIANSYYYATHNPLAVMMSGNFSLEDLFAPPDHLTPMFYKTLTASINRIVSPIVSLLCLQQISTHSQHNINFLQNPIVQMIYCLISSGVVFGYSYYEENEFMNAYADSEYPDQIHVDFSDIIPPLITAFLFFFAKHTISRQSLYTTEKYGPNGPTTLDRVSKVVVFQTVMVFFALCAIFWSPSREEELALSPLASTWYYFFITAQTPVVHIVLFRSLLRSRKSTRICFLVCCHSGEKVDATADNGVELNQHPKINEPSEKNDENRDEEDQNEEENTMETLDHNKIVIIPDGALLEGKPEVKEA</sequence>
<evidence type="ECO:0000313" key="5">
    <source>
        <dbReference type="WormBase" id="CBG01604"/>
    </source>
</evidence>
<dbReference type="HOGENOM" id="CLU_040221_0_0_1"/>
<dbReference type="OMA" id="TMETLDH"/>
<dbReference type="Proteomes" id="UP000008549">
    <property type="component" value="Unassembled WGS sequence"/>
</dbReference>